<organism evidence="4 5">
    <name type="scientific">Mycobacterium simiae</name>
    <name type="common">Mycobacterium habana</name>
    <dbReference type="NCBI Taxonomy" id="1784"/>
    <lineage>
        <taxon>Bacteria</taxon>
        <taxon>Bacillati</taxon>
        <taxon>Actinomycetota</taxon>
        <taxon>Actinomycetes</taxon>
        <taxon>Mycobacteriales</taxon>
        <taxon>Mycobacteriaceae</taxon>
        <taxon>Mycobacterium</taxon>
        <taxon>Mycobacterium simiae complex</taxon>
    </lineage>
</organism>
<dbReference type="Gene3D" id="3.30.1360.200">
    <property type="match status" value="1"/>
</dbReference>
<protein>
    <submittedName>
        <fullName evidence="4">Preprotein translocase subunit SecD</fullName>
    </submittedName>
</protein>
<keyword evidence="5" id="KW-1185">Reference proteome</keyword>
<feature type="signal peptide" evidence="2">
    <location>
        <begin position="1"/>
        <end position="24"/>
    </location>
</feature>
<sequence>MVPAAAARLVSAALLATALAGCHAAPHPAAPSSSTSIAAPPTTPAPVARIAPLPVRTVEKSQPTSPDKCPAINPAVPTPPGNPLVTCDLDRTTQYTLGPETMRLDLLHVAAPKPLTSDFYEVNLTLDAASATAWAAFTTAHPHGHIAFLRDDLVLEAPMIEEPVTSGRIALTTQTAQAADQLARLAGRPG</sequence>
<dbReference type="Pfam" id="PF22599">
    <property type="entry name" value="SecDF_P1_head"/>
    <property type="match status" value="1"/>
</dbReference>
<keyword evidence="2" id="KW-0732">Signal</keyword>
<gene>
    <name evidence="4" type="ORF">B5M45_18835</name>
</gene>
<feature type="region of interest" description="Disordered" evidence="1">
    <location>
        <begin position="25"/>
        <end position="47"/>
    </location>
</feature>
<dbReference type="STRING" id="1784.VC42_00720"/>
<feature type="region of interest" description="Disordered" evidence="1">
    <location>
        <begin position="58"/>
        <end position="77"/>
    </location>
</feature>
<dbReference type="InterPro" id="IPR054384">
    <property type="entry name" value="SecDF_P1_head"/>
</dbReference>
<evidence type="ECO:0000313" key="5">
    <source>
        <dbReference type="Proteomes" id="UP000193040"/>
    </source>
</evidence>
<dbReference type="AlphaFoldDB" id="A0A1X0Y0A1"/>
<proteinExistence type="predicted"/>
<reference evidence="4 5" key="1">
    <citation type="submission" date="2017-03" db="EMBL/GenBank/DDBJ databases">
        <title>Genomic insights into Mycobacterium simiae human colonization.</title>
        <authorList>
            <person name="Steffani J.L."/>
            <person name="Brunck M.E."/>
            <person name="Cruz E."/>
            <person name="Montiel R."/>
            <person name="Barona F."/>
        </authorList>
    </citation>
    <scope>NUCLEOTIDE SEQUENCE [LARGE SCALE GENOMIC DNA]</scope>
    <source>
        <strain evidence="4 5">MsiGto</strain>
    </source>
</reference>
<comment type="caution">
    <text evidence="4">The sequence shown here is derived from an EMBL/GenBank/DDBJ whole genome shotgun (WGS) entry which is preliminary data.</text>
</comment>
<evidence type="ECO:0000256" key="1">
    <source>
        <dbReference type="SAM" id="MobiDB-lite"/>
    </source>
</evidence>
<evidence type="ECO:0000313" key="4">
    <source>
        <dbReference type="EMBL" id="ORJ58514.1"/>
    </source>
</evidence>
<dbReference type="Proteomes" id="UP000193040">
    <property type="component" value="Unassembled WGS sequence"/>
</dbReference>
<name>A0A1X0Y0A1_MYCSI</name>
<feature type="chain" id="PRO_5039187066" evidence="2">
    <location>
        <begin position="25"/>
        <end position="190"/>
    </location>
</feature>
<dbReference type="EMBL" id="MZZM01000024">
    <property type="protein sequence ID" value="ORJ58514.1"/>
    <property type="molecule type" value="Genomic_DNA"/>
</dbReference>
<evidence type="ECO:0000256" key="2">
    <source>
        <dbReference type="SAM" id="SignalP"/>
    </source>
</evidence>
<dbReference type="RefSeq" id="WP_084952280.1">
    <property type="nucleotide sequence ID" value="NZ_MZZM01000024.1"/>
</dbReference>
<feature type="domain" description="SecDF P1 head subdomain" evidence="3">
    <location>
        <begin position="118"/>
        <end position="184"/>
    </location>
</feature>
<accession>A0A1X0Y0A1</accession>
<evidence type="ECO:0000259" key="3">
    <source>
        <dbReference type="Pfam" id="PF22599"/>
    </source>
</evidence>